<dbReference type="RefSeq" id="WP_157816437.1">
    <property type="nucleotide sequence ID" value="NZ_CAWNNC010000001.1"/>
</dbReference>
<dbReference type="KEGG" id="nfl:COO91_02410"/>
<dbReference type="AlphaFoldDB" id="A0A2K8SM57"/>
<keyword evidence="2" id="KW-1185">Reference proteome</keyword>
<evidence type="ECO:0000313" key="1">
    <source>
        <dbReference type="EMBL" id="AUB36498.1"/>
    </source>
</evidence>
<proteinExistence type="predicted"/>
<sequence length="51" mass="5795">MSFLTGHATFLAVYLQDMKLSPIWTQPENINRPLFLVKTTIIDSTGHKFAT</sequence>
<accession>A0A2K8SM57</accession>
<gene>
    <name evidence="1" type="ORF">COO91_02410</name>
</gene>
<name>A0A2K8SM57_9NOSO</name>
<evidence type="ECO:0000313" key="2">
    <source>
        <dbReference type="Proteomes" id="UP000232003"/>
    </source>
</evidence>
<dbReference type="EMBL" id="CP024785">
    <property type="protein sequence ID" value="AUB36498.1"/>
    <property type="molecule type" value="Genomic_DNA"/>
</dbReference>
<reference evidence="1 2" key="1">
    <citation type="submission" date="2017-11" db="EMBL/GenBank/DDBJ databases">
        <title>Complete genome of a free-living desiccation-tolerant cyanobacterium and its photosynthetic adaptation to extreme terrestrial habitat.</title>
        <authorList>
            <person name="Shang J."/>
        </authorList>
    </citation>
    <scope>NUCLEOTIDE SEQUENCE [LARGE SCALE GENOMIC DNA]</scope>
    <source>
        <strain evidence="1 2">CCNUN1</strain>
    </source>
</reference>
<organism evidence="1 2">
    <name type="scientific">Nostoc flagelliforme CCNUN1</name>
    <dbReference type="NCBI Taxonomy" id="2038116"/>
    <lineage>
        <taxon>Bacteria</taxon>
        <taxon>Bacillati</taxon>
        <taxon>Cyanobacteriota</taxon>
        <taxon>Cyanophyceae</taxon>
        <taxon>Nostocales</taxon>
        <taxon>Nostocaceae</taxon>
        <taxon>Nostoc</taxon>
    </lineage>
</organism>
<protein>
    <submittedName>
        <fullName evidence="1">Uncharacterized protein</fullName>
    </submittedName>
</protein>
<dbReference type="Proteomes" id="UP000232003">
    <property type="component" value="Chromosome"/>
</dbReference>